<dbReference type="PIRSF" id="PIRSF015592">
    <property type="entry name" value="Prld-crbxl_pptds"/>
    <property type="match status" value="1"/>
</dbReference>
<keyword evidence="8" id="KW-0788">Thiol protease</keyword>
<dbReference type="Pfam" id="PF01470">
    <property type="entry name" value="Peptidase_C15"/>
    <property type="match status" value="1"/>
</dbReference>
<comment type="function">
    <text evidence="2">Removes 5-oxoproline from various penultimate amino acid residues except L-proline.</text>
</comment>
<dbReference type="GO" id="GO:0006508">
    <property type="term" value="P:proteolysis"/>
    <property type="evidence" value="ECO:0007669"/>
    <property type="project" value="UniProtKB-KW"/>
</dbReference>
<sequence>MKTILVTGFEPFLQLPVNPTEQIARALDGQQFGDYIVHGKVLPVDFHESEKVLKEYLTALAPDIVVSLGVAAGRHQVTPERIAINVKDGEVDNKGYAPTDEAIDADAADGLFTMLPIRAFVTALQEAGYPAKISNSAGTYLCNNIMYAGLQYAQQYQKQAGFIHVPANFDISIRHPRIPGWHQRDIQAAVEICLTTLTKA</sequence>
<keyword evidence="6" id="KW-0645">Protease</keyword>
<proteinExistence type="inferred from homology"/>
<dbReference type="Proteomes" id="UP000093199">
    <property type="component" value="Unassembled WGS sequence"/>
</dbReference>
<comment type="subcellular location">
    <subcellularLocation>
        <location evidence="3">Cytoplasm</location>
    </subcellularLocation>
</comment>
<evidence type="ECO:0000256" key="8">
    <source>
        <dbReference type="ARBA" id="ARBA00022807"/>
    </source>
</evidence>
<feature type="active site" evidence="9">
    <location>
        <position position="80"/>
    </location>
</feature>
<evidence type="ECO:0000256" key="7">
    <source>
        <dbReference type="ARBA" id="ARBA00022801"/>
    </source>
</evidence>
<evidence type="ECO:0000256" key="9">
    <source>
        <dbReference type="PROSITE-ProRule" id="PRU10076"/>
    </source>
</evidence>
<evidence type="ECO:0000256" key="1">
    <source>
        <dbReference type="ARBA" id="ARBA00001770"/>
    </source>
</evidence>
<dbReference type="PROSITE" id="PS01333">
    <property type="entry name" value="PYRASE_GLU"/>
    <property type="match status" value="1"/>
</dbReference>
<dbReference type="STRING" id="33978.A6M13_12355"/>
<dbReference type="SUPFAM" id="SSF53182">
    <property type="entry name" value="Pyrrolidone carboxyl peptidase (pyroglutamate aminopeptidase)"/>
    <property type="match status" value="1"/>
</dbReference>
<dbReference type="PANTHER" id="PTHR23402">
    <property type="entry name" value="PROTEASE FAMILY C15 PYROGLUTAMYL-PEPTIDASE I-RELATED"/>
    <property type="match status" value="1"/>
</dbReference>
<evidence type="ECO:0000256" key="2">
    <source>
        <dbReference type="ARBA" id="ARBA00002280"/>
    </source>
</evidence>
<evidence type="ECO:0000256" key="3">
    <source>
        <dbReference type="ARBA" id="ARBA00004496"/>
    </source>
</evidence>
<evidence type="ECO:0000313" key="11">
    <source>
        <dbReference type="Proteomes" id="UP000093199"/>
    </source>
</evidence>
<dbReference type="GO" id="GO:0005829">
    <property type="term" value="C:cytosol"/>
    <property type="evidence" value="ECO:0007669"/>
    <property type="project" value="InterPro"/>
</dbReference>
<protein>
    <recommendedName>
        <fullName evidence="9">Pyroglutamyl-peptidase I</fullName>
        <ecNumber evidence="9">3.4.19.3</ecNumber>
    </recommendedName>
</protein>
<reference evidence="10 11" key="1">
    <citation type="submission" date="2016-07" db="EMBL/GenBank/DDBJ databases">
        <title>Caryophanon tenue genome sequencing.</title>
        <authorList>
            <person name="Verma A."/>
            <person name="Pal Y."/>
            <person name="Krishnamurthi S."/>
        </authorList>
    </citation>
    <scope>NUCLEOTIDE SEQUENCE [LARGE SCALE GENOMIC DNA]</scope>
    <source>
        <strain evidence="10 11">DSM 14152</strain>
    </source>
</reference>
<comment type="caution">
    <text evidence="10">The sequence shown here is derived from an EMBL/GenBank/DDBJ whole genome shotgun (WGS) entry which is preliminary data.</text>
</comment>
<evidence type="ECO:0000256" key="6">
    <source>
        <dbReference type="ARBA" id="ARBA00022670"/>
    </source>
</evidence>
<dbReference type="InterPro" id="IPR033693">
    <property type="entry name" value="PGPEP1_Glu_AS"/>
</dbReference>
<dbReference type="EMBL" id="MASJ01000008">
    <property type="protein sequence ID" value="OCS86793.1"/>
    <property type="molecule type" value="Genomic_DNA"/>
</dbReference>
<organism evidence="10 11">
    <name type="scientific">Caryophanon tenue</name>
    <dbReference type="NCBI Taxonomy" id="33978"/>
    <lineage>
        <taxon>Bacteria</taxon>
        <taxon>Bacillati</taxon>
        <taxon>Bacillota</taxon>
        <taxon>Bacilli</taxon>
        <taxon>Bacillales</taxon>
        <taxon>Caryophanaceae</taxon>
        <taxon>Caryophanon</taxon>
    </lineage>
</organism>
<comment type="catalytic activity">
    <reaction evidence="1 9">
        <text>Release of an N-terminal pyroglutamyl group from a polypeptide, the second amino acid generally not being Pro.</text>
        <dbReference type="EC" id="3.4.19.3"/>
    </reaction>
</comment>
<dbReference type="Gene3D" id="3.40.630.20">
    <property type="entry name" value="Peptidase C15, pyroglutamyl peptidase I-like"/>
    <property type="match status" value="1"/>
</dbReference>
<dbReference type="EC" id="3.4.19.3" evidence="9"/>
<dbReference type="InterPro" id="IPR036440">
    <property type="entry name" value="Peptidase_C15-like_sf"/>
</dbReference>
<dbReference type="NCBIfam" id="NF009676">
    <property type="entry name" value="PRK13197.1"/>
    <property type="match status" value="1"/>
</dbReference>
<dbReference type="AlphaFoldDB" id="A0A1C0YI46"/>
<evidence type="ECO:0000313" key="10">
    <source>
        <dbReference type="EMBL" id="OCS86793.1"/>
    </source>
</evidence>
<dbReference type="CDD" id="cd00501">
    <property type="entry name" value="Peptidase_C15"/>
    <property type="match status" value="1"/>
</dbReference>
<comment type="similarity">
    <text evidence="4">Belongs to the peptidase C15 family.</text>
</comment>
<accession>A0A1C0YI46</accession>
<dbReference type="PANTHER" id="PTHR23402:SF1">
    <property type="entry name" value="PYROGLUTAMYL-PEPTIDASE I"/>
    <property type="match status" value="1"/>
</dbReference>
<keyword evidence="11" id="KW-1185">Reference proteome</keyword>
<keyword evidence="7" id="KW-0378">Hydrolase</keyword>
<evidence type="ECO:0000256" key="5">
    <source>
        <dbReference type="ARBA" id="ARBA00022490"/>
    </source>
</evidence>
<dbReference type="InterPro" id="IPR000816">
    <property type="entry name" value="Peptidase_C15"/>
</dbReference>
<dbReference type="PRINTS" id="PR00706">
    <property type="entry name" value="PYROGLUPTASE"/>
</dbReference>
<evidence type="ECO:0000256" key="4">
    <source>
        <dbReference type="ARBA" id="ARBA00006641"/>
    </source>
</evidence>
<gene>
    <name evidence="10" type="ORF">A6M13_12355</name>
</gene>
<name>A0A1C0YI46_9BACL</name>
<keyword evidence="5" id="KW-0963">Cytoplasm</keyword>
<dbReference type="InterPro" id="IPR016125">
    <property type="entry name" value="Peptidase_C15-like"/>
</dbReference>
<dbReference type="GO" id="GO:0016920">
    <property type="term" value="F:pyroglutamyl-peptidase activity"/>
    <property type="evidence" value="ECO:0007669"/>
    <property type="project" value="UniProtKB-EC"/>
</dbReference>